<evidence type="ECO:0000313" key="2">
    <source>
        <dbReference type="EMBL" id="AFA39908.1"/>
    </source>
</evidence>
<feature type="domain" description="PaRep2b" evidence="1">
    <location>
        <begin position="6"/>
        <end position="43"/>
    </location>
</feature>
<keyword evidence="3" id="KW-1185">Reference proteome</keyword>
<proteinExistence type="predicted"/>
<dbReference type="STRING" id="698757.Pogu_1881"/>
<gene>
    <name evidence="2" type="ordered locus">Pogu_1881</name>
</gene>
<evidence type="ECO:0000259" key="1">
    <source>
        <dbReference type="Pfam" id="PF07775"/>
    </source>
</evidence>
<evidence type="ECO:0000313" key="3">
    <source>
        <dbReference type="Proteomes" id="UP000009062"/>
    </source>
</evidence>
<dbReference type="eggNOG" id="arCOG07952">
    <property type="taxonomic scope" value="Archaea"/>
</dbReference>
<dbReference type="Pfam" id="PF07775">
    <property type="entry name" value="PaRep2b"/>
    <property type="match status" value="1"/>
</dbReference>
<dbReference type="InterPro" id="IPR011689">
    <property type="entry name" value="PaRep2b"/>
</dbReference>
<dbReference type="Proteomes" id="UP000009062">
    <property type="component" value="Chromosome"/>
</dbReference>
<name>H6QAY5_PYROT</name>
<dbReference type="KEGG" id="pog:Pogu_1881"/>
<organism evidence="2 3">
    <name type="scientific">Pyrobaculum oguniense (strain DSM 13380 / JCM 10595 / TE7)</name>
    <dbReference type="NCBI Taxonomy" id="698757"/>
    <lineage>
        <taxon>Archaea</taxon>
        <taxon>Thermoproteota</taxon>
        <taxon>Thermoprotei</taxon>
        <taxon>Thermoproteales</taxon>
        <taxon>Thermoproteaceae</taxon>
        <taxon>Pyrobaculum</taxon>
    </lineage>
</organism>
<dbReference type="HOGENOM" id="CLU_201554_0_0_2"/>
<dbReference type="AlphaFoldDB" id="H6QAY5"/>
<accession>H6QAY5</accession>
<dbReference type="EMBL" id="CP003316">
    <property type="protein sequence ID" value="AFA39908.1"/>
    <property type="molecule type" value="Genomic_DNA"/>
</dbReference>
<reference evidence="2 3" key="1">
    <citation type="journal article" date="2012" name="Stand. Genomic Sci.">
        <title>Complete genome sequence of Pyrobaculum oguniense.</title>
        <authorList>
            <person name="Bernick D.L."/>
            <person name="Karplus K."/>
            <person name="Lui L.M."/>
            <person name="Coker J.K."/>
            <person name="Murphy J.N."/>
            <person name="Chan P.P."/>
            <person name="Cozen A.E."/>
            <person name="Lowe T.M."/>
        </authorList>
    </citation>
    <scope>NUCLEOTIDE SEQUENCE [LARGE SCALE GENOMIC DNA]</scope>
    <source>
        <strain evidence="2 3">TE7</strain>
    </source>
</reference>
<sequence length="44" mass="4601">MKPSYEKAAVLAALTGDDRLKGKKGVAALYAKHLFALAKIKGVG</sequence>
<protein>
    <submittedName>
        <fullName evidence="2">PaRep2b protein</fullName>
    </submittedName>
</protein>